<protein>
    <submittedName>
        <fullName evidence="1">Uncharacterized protein</fullName>
    </submittedName>
</protein>
<dbReference type="OrthoDB" id="3699633at2"/>
<organism evidence="1 2">
    <name type="scientific">Actinopolymorpha singaporensis</name>
    <dbReference type="NCBI Taxonomy" id="117157"/>
    <lineage>
        <taxon>Bacteria</taxon>
        <taxon>Bacillati</taxon>
        <taxon>Actinomycetota</taxon>
        <taxon>Actinomycetes</taxon>
        <taxon>Propionibacteriales</taxon>
        <taxon>Actinopolymorphaceae</taxon>
        <taxon>Actinopolymorpha</taxon>
    </lineage>
</organism>
<dbReference type="RefSeq" id="WP_092654978.1">
    <property type="nucleotide sequence ID" value="NZ_LT629732.1"/>
</dbReference>
<evidence type="ECO:0000313" key="2">
    <source>
        <dbReference type="Proteomes" id="UP000198983"/>
    </source>
</evidence>
<sequence length="283" mass="30827">MIDLSCPRCGHRAVPPTPPNLVPTFRPPGPDRLLLRWSCPACGYAAVVEAGPHGSAVVELTPEVLLRAGAMDSTLAEELAGPGMRVAGELRPGWICAVTRVLSGEPAFQVPADAEAAVEAAIERLRTVDWTPATTDAQLEPVCEHLDAVAAWVRAADRPDLWPDLQPPVLVRDDPSLARAALARLSAESWYAALPSDAPARVDLAYWLVWLILDASGEIPTDLPDPYEPLIRAYEVGGVVLRSRELRGELWLGPATLRIPPSVEAWRNQQAPRRRTLYSVRRC</sequence>
<keyword evidence="2" id="KW-1185">Reference proteome</keyword>
<proteinExistence type="predicted"/>
<reference evidence="1 2" key="1">
    <citation type="submission" date="2016-10" db="EMBL/GenBank/DDBJ databases">
        <authorList>
            <person name="de Groot N.N."/>
        </authorList>
    </citation>
    <scope>NUCLEOTIDE SEQUENCE [LARGE SCALE GENOMIC DNA]</scope>
    <source>
        <strain evidence="1 2">DSM 22024</strain>
    </source>
</reference>
<dbReference type="AlphaFoldDB" id="A0A1H1UY59"/>
<name>A0A1H1UY59_9ACTN</name>
<accession>A0A1H1UY59</accession>
<gene>
    <name evidence="1" type="ORF">SAMN04489717_3826</name>
</gene>
<dbReference type="EMBL" id="LT629732">
    <property type="protein sequence ID" value="SDS77467.1"/>
    <property type="molecule type" value="Genomic_DNA"/>
</dbReference>
<dbReference type="Proteomes" id="UP000198983">
    <property type="component" value="Chromosome I"/>
</dbReference>
<dbReference type="STRING" id="117157.SAMN04489717_3826"/>
<evidence type="ECO:0000313" key="1">
    <source>
        <dbReference type="EMBL" id="SDS77467.1"/>
    </source>
</evidence>